<evidence type="ECO:0000259" key="6">
    <source>
        <dbReference type="PROSITE" id="PS50880"/>
    </source>
</evidence>
<evidence type="ECO:0000313" key="7">
    <source>
        <dbReference type="EMBL" id="KAJ1978450.1"/>
    </source>
</evidence>
<organism evidence="7 8">
    <name type="scientific">Dimargaris verticillata</name>
    <dbReference type="NCBI Taxonomy" id="2761393"/>
    <lineage>
        <taxon>Eukaryota</taxon>
        <taxon>Fungi</taxon>
        <taxon>Fungi incertae sedis</taxon>
        <taxon>Zoopagomycota</taxon>
        <taxon>Kickxellomycotina</taxon>
        <taxon>Dimargaritomycetes</taxon>
        <taxon>Dimargaritales</taxon>
        <taxon>Dimargaritaceae</taxon>
        <taxon>Dimargaris</taxon>
    </lineage>
</organism>
<dbReference type="AlphaFoldDB" id="A0A9W8E999"/>
<dbReference type="Gene3D" id="3.40.50.140">
    <property type="match status" value="1"/>
</dbReference>
<dbReference type="GO" id="GO:0006310">
    <property type="term" value="P:DNA recombination"/>
    <property type="evidence" value="ECO:0007669"/>
    <property type="project" value="TreeGrafter"/>
</dbReference>
<evidence type="ECO:0000256" key="3">
    <source>
        <dbReference type="ARBA" id="ARBA00023125"/>
    </source>
</evidence>
<dbReference type="GO" id="GO:0005634">
    <property type="term" value="C:nucleus"/>
    <property type="evidence" value="ECO:0007669"/>
    <property type="project" value="TreeGrafter"/>
</dbReference>
<dbReference type="GO" id="GO:0003677">
    <property type="term" value="F:DNA binding"/>
    <property type="evidence" value="ECO:0007669"/>
    <property type="project" value="UniProtKB-KW"/>
</dbReference>
<keyword evidence="4 5" id="KW-0413">Isomerase</keyword>
<dbReference type="PANTHER" id="PTHR11390:SF21">
    <property type="entry name" value="DNA TOPOISOMERASE 3-ALPHA"/>
    <property type="match status" value="1"/>
</dbReference>
<dbReference type="CDD" id="cd03362">
    <property type="entry name" value="TOPRIM_TopoIA_TopoIII"/>
    <property type="match status" value="1"/>
</dbReference>
<keyword evidence="2 5" id="KW-0799">Topoisomerase</keyword>
<dbReference type="FunFam" id="3.40.50.140:FF:000003">
    <property type="entry name" value="DNA topoisomerase"/>
    <property type="match status" value="1"/>
</dbReference>
<gene>
    <name evidence="7" type="primary">TOP3A_1</name>
    <name evidence="7" type="ORF">H4R34_003201</name>
</gene>
<proteinExistence type="inferred from homology"/>
<comment type="similarity">
    <text evidence="1 5">Belongs to the type IA topoisomerase family.</text>
</comment>
<dbReference type="OrthoDB" id="5590536at2759"/>
<dbReference type="SUPFAM" id="SSF56712">
    <property type="entry name" value="Prokaryotic type I DNA topoisomerase"/>
    <property type="match status" value="1"/>
</dbReference>
<evidence type="ECO:0000256" key="5">
    <source>
        <dbReference type="RuleBase" id="RU362092"/>
    </source>
</evidence>
<evidence type="ECO:0000256" key="1">
    <source>
        <dbReference type="ARBA" id="ARBA00009446"/>
    </source>
</evidence>
<dbReference type="GO" id="GO:0006265">
    <property type="term" value="P:DNA topological change"/>
    <property type="evidence" value="ECO:0007669"/>
    <property type="project" value="InterPro"/>
</dbReference>
<protein>
    <recommendedName>
        <fullName evidence="5">DNA topoisomerase</fullName>
        <ecNumber evidence="5">5.6.2.1</ecNumber>
    </recommendedName>
</protein>
<reference evidence="7" key="1">
    <citation type="submission" date="2022-07" db="EMBL/GenBank/DDBJ databases">
        <title>Phylogenomic reconstructions and comparative analyses of Kickxellomycotina fungi.</title>
        <authorList>
            <person name="Reynolds N.K."/>
            <person name="Stajich J.E."/>
            <person name="Barry K."/>
            <person name="Grigoriev I.V."/>
            <person name="Crous P."/>
            <person name="Smith M.E."/>
        </authorList>
    </citation>
    <scope>NUCLEOTIDE SEQUENCE</scope>
    <source>
        <strain evidence="7">RSA 567</strain>
    </source>
</reference>
<accession>A0A9W8E999</accession>
<feature type="domain" description="Toprim" evidence="6">
    <location>
        <begin position="2"/>
        <end position="143"/>
    </location>
</feature>
<dbReference type="EC" id="5.6.2.1" evidence="5"/>
<keyword evidence="3 5" id="KW-0238">DNA-binding</keyword>
<name>A0A9W8E999_9FUNG</name>
<comment type="function">
    <text evidence="5">Introduces a single-strand break via transesterification at a target site in duplex DNA. Releases the supercoiling and torsional tension of DNA introduced during the DNA replication and transcription by transiently cleaving and rejoining one strand of the DNA duplex. The scissile phosphodiester is attacked by the catalytic tyrosine of the enzyme, resulting in the formation of a DNA-(5'-phosphotyrosyl)-enzyme intermediate and the expulsion of a 3'-OH DNA strand.</text>
</comment>
<evidence type="ECO:0000256" key="2">
    <source>
        <dbReference type="ARBA" id="ARBA00023029"/>
    </source>
</evidence>
<dbReference type="SMART" id="SM00493">
    <property type="entry name" value="TOPRIM"/>
    <property type="match status" value="1"/>
</dbReference>
<sequence>MRILIVAEKPSQAREVARILSNGTCRKRPGKVSNFDFEYQFRNQTAQVTVTSVAGHVTRLEFAQGYRSWKMVDPVALFEAPLEKSINKGAEDLERNLKKETRNMNVLIIWTDYDREGENIGAEIVQICKSVKQRFEVLRAKFSVFTPE</sequence>
<dbReference type="PANTHER" id="PTHR11390">
    <property type="entry name" value="PROKARYOTIC DNA TOPOISOMERASE"/>
    <property type="match status" value="1"/>
</dbReference>
<evidence type="ECO:0000313" key="8">
    <source>
        <dbReference type="Proteomes" id="UP001151582"/>
    </source>
</evidence>
<dbReference type="GO" id="GO:0031422">
    <property type="term" value="C:RecQ family helicase-topoisomerase III complex"/>
    <property type="evidence" value="ECO:0007669"/>
    <property type="project" value="TreeGrafter"/>
</dbReference>
<dbReference type="InterPro" id="IPR023405">
    <property type="entry name" value="Topo_IA_core_domain"/>
</dbReference>
<dbReference type="GO" id="GO:0003917">
    <property type="term" value="F:DNA topoisomerase type I (single strand cut, ATP-independent) activity"/>
    <property type="evidence" value="ECO:0007669"/>
    <property type="project" value="UniProtKB-EC"/>
</dbReference>
<dbReference type="InterPro" id="IPR034144">
    <property type="entry name" value="TOPRIM_TopoIII"/>
</dbReference>
<comment type="catalytic activity">
    <reaction evidence="5">
        <text>ATP-independent breakage of single-stranded DNA, followed by passage and rejoining.</text>
        <dbReference type="EC" id="5.6.2.1"/>
    </reaction>
</comment>
<dbReference type="EMBL" id="JANBQB010000276">
    <property type="protein sequence ID" value="KAJ1978450.1"/>
    <property type="molecule type" value="Genomic_DNA"/>
</dbReference>
<evidence type="ECO:0000256" key="4">
    <source>
        <dbReference type="ARBA" id="ARBA00023235"/>
    </source>
</evidence>
<dbReference type="GO" id="GO:0006281">
    <property type="term" value="P:DNA repair"/>
    <property type="evidence" value="ECO:0007669"/>
    <property type="project" value="TreeGrafter"/>
</dbReference>
<dbReference type="InterPro" id="IPR006171">
    <property type="entry name" value="TOPRIM_dom"/>
</dbReference>
<comment type="caution">
    <text evidence="7">The sequence shown here is derived from an EMBL/GenBank/DDBJ whole genome shotgun (WGS) entry which is preliminary data.</text>
</comment>
<dbReference type="Proteomes" id="UP001151582">
    <property type="component" value="Unassembled WGS sequence"/>
</dbReference>
<keyword evidence="8" id="KW-1185">Reference proteome</keyword>
<dbReference type="InterPro" id="IPR000380">
    <property type="entry name" value="Topo_IA"/>
</dbReference>
<dbReference type="PROSITE" id="PS50880">
    <property type="entry name" value="TOPRIM"/>
    <property type="match status" value="1"/>
</dbReference>
<dbReference type="Pfam" id="PF01751">
    <property type="entry name" value="Toprim"/>
    <property type="match status" value="1"/>
</dbReference>